<evidence type="ECO:0000259" key="2">
    <source>
        <dbReference type="Pfam" id="PF00144"/>
    </source>
</evidence>
<dbReference type="Proteomes" id="UP001178507">
    <property type="component" value="Unassembled WGS sequence"/>
</dbReference>
<keyword evidence="5" id="KW-1185">Reference proteome</keyword>
<dbReference type="PANTHER" id="PTHR43173">
    <property type="entry name" value="ABC1 FAMILY PROTEIN"/>
    <property type="match status" value="1"/>
</dbReference>
<sequence>MSAMVGTLPDAFTNEFLSLTDHLPVSRIEEVYRIVQRTFQQPPKSIFSEFDQEPLASASIAQVHKATLRSTGEVVAVKVQHEGVDQIFLEDIGTLATVAEQVAYWAPDLDFRKFAEEWRESLPRELDFSHECWALDRARRVLQEAGNCCLVPKVYKELCGTHVFVMEFIDGSPILDLGKQEFCETHKVDKHRVLEDLIHAFGIMAFKDGMFHADPHAGNVRLKVDPTAPGGAKAVLLDWGLIREITDAERLGLAKVFHSLANFDIAGLFDVLESLGFSLRQELMNDDLKRDLIEKARGVVKDDTVNRHKTRENAREELAEFKARLNRAKEESGAEGSMSPIYFLEDWPRCIIFFMRMLQILRGLCISADAEGMPLLQIFSGHAREALQEGSRRQMLSSSLRIFGGTARDREETPFSPKAPVKRDDRLEARLRQTLSELASRRLLVGAQVAVVQKGRVICSLAHGTLSTIDARPVEERTRFPMLGATAGVGTLALLRALRRKCASFQAADDGLKPENLLRRVLVSPLGNFAGNAELTLSELLSHRVGLQDAFPLDFKQSSLDDLSGIATHLEQDILKRTEESRYAYLLQAFAVAKLGSCVGDQDNFLHWLGSELGPLGLDVALPAGRGREASVCRDLPDLARVSMQEVQAARSRRKQKVTQSEASETEGEKSPGEARAKARMRKLLQAIAYDPLVFDPLQGNAGAGGLFRGGLSMCASARGLAEMFASPELQSDLEDLHALTLEGVDKSALGWLLAGGATHWTAGGLQEL</sequence>
<dbReference type="AlphaFoldDB" id="A0AA36IGH3"/>
<evidence type="ECO:0000259" key="3">
    <source>
        <dbReference type="Pfam" id="PF03109"/>
    </source>
</evidence>
<dbReference type="Pfam" id="PF03109">
    <property type="entry name" value="ABC1"/>
    <property type="match status" value="1"/>
</dbReference>
<gene>
    <name evidence="4" type="ORF">EVOR1521_LOCUS13289</name>
</gene>
<comment type="caution">
    <text evidence="4">The sequence shown here is derived from an EMBL/GenBank/DDBJ whole genome shotgun (WGS) entry which is preliminary data.</text>
</comment>
<evidence type="ECO:0000256" key="1">
    <source>
        <dbReference type="SAM" id="MobiDB-lite"/>
    </source>
</evidence>
<proteinExistence type="predicted"/>
<evidence type="ECO:0000313" key="4">
    <source>
        <dbReference type="EMBL" id="CAJ1387157.1"/>
    </source>
</evidence>
<dbReference type="InterPro" id="IPR051130">
    <property type="entry name" value="Mito_struct-func_regulator"/>
</dbReference>
<dbReference type="SUPFAM" id="SSF56112">
    <property type="entry name" value="Protein kinase-like (PK-like)"/>
    <property type="match status" value="1"/>
</dbReference>
<dbReference type="InterPro" id="IPR012338">
    <property type="entry name" value="Beta-lactam/transpept-like"/>
</dbReference>
<dbReference type="CDD" id="cd05121">
    <property type="entry name" value="ABC1_ADCK3-like"/>
    <property type="match status" value="1"/>
</dbReference>
<organism evidence="4 5">
    <name type="scientific">Effrenium voratum</name>
    <dbReference type="NCBI Taxonomy" id="2562239"/>
    <lineage>
        <taxon>Eukaryota</taxon>
        <taxon>Sar</taxon>
        <taxon>Alveolata</taxon>
        <taxon>Dinophyceae</taxon>
        <taxon>Suessiales</taxon>
        <taxon>Symbiodiniaceae</taxon>
        <taxon>Effrenium</taxon>
    </lineage>
</organism>
<evidence type="ECO:0000313" key="5">
    <source>
        <dbReference type="Proteomes" id="UP001178507"/>
    </source>
</evidence>
<evidence type="ECO:0008006" key="6">
    <source>
        <dbReference type="Google" id="ProtNLM"/>
    </source>
</evidence>
<dbReference type="InterPro" id="IPR011009">
    <property type="entry name" value="Kinase-like_dom_sf"/>
</dbReference>
<accession>A0AA36IGH3</accession>
<name>A0AA36IGH3_9DINO</name>
<dbReference type="EMBL" id="CAUJNA010001469">
    <property type="protein sequence ID" value="CAJ1387157.1"/>
    <property type="molecule type" value="Genomic_DNA"/>
</dbReference>
<reference evidence="4" key="1">
    <citation type="submission" date="2023-08" db="EMBL/GenBank/DDBJ databases">
        <authorList>
            <person name="Chen Y."/>
            <person name="Shah S."/>
            <person name="Dougan E. K."/>
            <person name="Thang M."/>
            <person name="Chan C."/>
        </authorList>
    </citation>
    <scope>NUCLEOTIDE SEQUENCE</scope>
</reference>
<feature type="domain" description="ABC1 atypical kinase-like" evidence="3">
    <location>
        <begin position="19"/>
        <end position="268"/>
    </location>
</feature>
<feature type="region of interest" description="Disordered" evidence="1">
    <location>
        <begin position="650"/>
        <end position="676"/>
    </location>
</feature>
<dbReference type="InterPro" id="IPR001466">
    <property type="entry name" value="Beta-lactam-related"/>
</dbReference>
<feature type="compositionally biased region" description="Basic and acidic residues" evidence="1">
    <location>
        <begin position="667"/>
        <end position="676"/>
    </location>
</feature>
<dbReference type="SUPFAM" id="SSF56601">
    <property type="entry name" value="beta-lactamase/transpeptidase-like"/>
    <property type="match status" value="1"/>
</dbReference>
<feature type="domain" description="Beta-lactamase-related" evidence="2">
    <location>
        <begin position="432"/>
        <end position="585"/>
    </location>
</feature>
<dbReference type="InterPro" id="IPR004147">
    <property type="entry name" value="ABC1_dom"/>
</dbReference>
<protein>
    <recommendedName>
        <fullName evidence="6">ABC1 atypical kinase-like domain-containing protein</fullName>
    </recommendedName>
</protein>
<dbReference type="Pfam" id="PF00144">
    <property type="entry name" value="Beta-lactamase"/>
    <property type="match status" value="1"/>
</dbReference>
<dbReference type="PANTHER" id="PTHR43173:SF3">
    <property type="entry name" value="ABC1 FAMILY PROTEIN"/>
    <property type="match status" value="1"/>
</dbReference>
<dbReference type="Gene3D" id="3.40.710.10">
    <property type="entry name" value="DD-peptidase/beta-lactamase superfamily"/>
    <property type="match status" value="1"/>
</dbReference>